<accession>A0A9D1T5Z3</accession>
<dbReference type="GO" id="GO:0016780">
    <property type="term" value="F:phosphotransferase activity, for other substituted phosphate groups"/>
    <property type="evidence" value="ECO:0007669"/>
    <property type="project" value="TreeGrafter"/>
</dbReference>
<reference evidence="5" key="1">
    <citation type="submission" date="2020-10" db="EMBL/GenBank/DDBJ databases">
        <authorList>
            <person name="Gilroy R."/>
        </authorList>
    </citation>
    <scope>NUCLEOTIDE SEQUENCE</scope>
    <source>
        <strain evidence="5">ChiBcec2-4451</strain>
    </source>
</reference>
<name>A0A9D1T5Z3_9FIRM</name>
<keyword evidence="5" id="KW-0808">Transferase</keyword>
<feature type="non-terminal residue" evidence="5">
    <location>
        <position position="306"/>
    </location>
</feature>
<dbReference type="PANTHER" id="PTHR30576">
    <property type="entry name" value="COLANIC BIOSYNTHESIS UDP-GLUCOSE LIPID CARRIER TRANSFERASE"/>
    <property type="match status" value="1"/>
</dbReference>
<dbReference type="InterPro" id="IPR029044">
    <property type="entry name" value="Nucleotide-diphossugar_trans"/>
</dbReference>
<feature type="domain" description="Glycosyltransferase 2-like" evidence="3">
    <location>
        <begin position="239"/>
        <end position="306"/>
    </location>
</feature>
<gene>
    <name evidence="5" type="ORF">IAA63_06755</name>
</gene>
<dbReference type="CDD" id="cd00761">
    <property type="entry name" value="Glyco_tranf_GTA_type"/>
    <property type="match status" value="1"/>
</dbReference>
<evidence type="ECO:0000256" key="1">
    <source>
        <dbReference type="ARBA" id="ARBA00006464"/>
    </source>
</evidence>
<dbReference type="InterPro" id="IPR001173">
    <property type="entry name" value="Glyco_trans_2-like"/>
</dbReference>
<dbReference type="Pfam" id="PF00535">
    <property type="entry name" value="Glycos_transf_2"/>
    <property type="match status" value="1"/>
</dbReference>
<dbReference type="Proteomes" id="UP000886723">
    <property type="component" value="Unassembled WGS sequence"/>
</dbReference>
<evidence type="ECO:0000256" key="2">
    <source>
        <dbReference type="SAM" id="MobiDB-lite"/>
    </source>
</evidence>
<dbReference type="PANTHER" id="PTHR30576:SF10">
    <property type="entry name" value="SLL5057 PROTEIN"/>
    <property type="match status" value="1"/>
</dbReference>
<protein>
    <submittedName>
        <fullName evidence="5">Sugar transferase</fullName>
    </submittedName>
</protein>
<dbReference type="Gene3D" id="3.90.550.10">
    <property type="entry name" value="Spore Coat Polysaccharide Biosynthesis Protein SpsA, Chain A"/>
    <property type="match status" value="1"/>
</dbReference>
<evidence type="ECO:0000313" key="5">
    <source>
        <dbReference type="EMBL" id="HIV12822.1"/>
    </source>
</evidence>
<evidence type="ECO:0000313" key="6">
    <source>
        <dbReference type="Proteomes" id="UP000886723"/>
    </source>
</evidence>
<comment type="caution">
    <text evidence="5">The sequence shown here is derived from an EMBL/GenBank/DDBJ whole genome shotgun (WGS) entry which is preliminary data.</text>
</comment>
<organism evidence="5 6">
    <name type="scientific">Candidatus Pullilachnospira stercoravium</name>
    <dbReference type="NCBI Taxonomy" id="2840913"/>
    <lineage>
        <taxon>Bacteria</taxon>
        <taxon>Bacillati</taxon>
        <taxon>Bacillota</taxon>
        <taxon>Clostridia</taxon>
        <taxon>Lachnospirales</taxon>
        <taxon>Lachnospiraceae</taxon>
        <taxon>Lachnospiraceae incertae sedis</taxon>
        <taxon>Candidatus Pullilachnospira</taxon>
    </lineage>
</organism>
<evidence type="ECO:0000259" key="3">
    <source>
        <dbReference type="Pfam" id="PF00535"/>
    </source>
</evidence>
<dbReference type="EMBL" id="DVON01000150">
    <property type="protein sequence ID" value="HIV12822.1"/>
    <property type="molecule type" value="Genomic_DNA"/>
</dbReference>
<sequence length="306" mass="34287">MRKGKRAMDLLLAVPALIVLSPLFAGICLWVKLDSPGAVFFRQKRVGIHKTYFEILKFRTMRSDTPKDVPTHLLKDPEQYITRAGKFLRKTSLDELPQLLNIIRGEMSIVGPRPALWNQYDLLRERDRYGANDVLPGLTGWAQIHGRDTLPIAQKAKLDGYYVEHQGFWMDLHCIFLTVISVLKHDGVQEGGTGAVSETGESSGDQIKADTGEQSGSREPSEVQGAVDAAVAMDDPLVSVVVATYRRRDSLKRALVSLFRQTYDNLEILLVDDNANPVWNRRVRRIAKSGAAKSGCRVVYIQNEKN</sequence>
<comment type="similarity">
    <text evidence="1">Belongs to the bacterial sugar transferase family.</text>
</comment>
<evidence type="ECO:0000259" key="4">
    <source>
        <dbReference type="Pfam" id="PF02397"/>
    </source>
</evidence>
<feature type="region of interest" description="Disordered" evidence="2">
    <location>
        <begin position="191"/>
        <end position="223"/>
    </location>
</feature>
<feature type="domain" description="Bacterial sugar transferase" evidence="4">
    <location>
        <begin position="5"/>
        <end position="184"/>
    </location>
</feature>
<dbReference type="InterPro" id="IPR003362">
    <property type="entry name" value="Bact_transf"/>
</dbReference>
<dbReference type="SUPFAM" id="SSF53448">
    <property type="entry name" value="Nucleotide-diphospho-sugar transferases"/>
    <property type="match status" value="1"/>
</dbReference>
<proteinExistence type="inferred from homology"/>
<dbReference type="AlphaFoldDB" id="A0A9D1T5Z3"/>
<reference evidence="5" key="2">
    <citation type="journal article" date="2021" name="PeerJ">
        <title>Extensive microbial diversity within the chicken gut microbiome revealed by metagenomics and culture.</title>
        <authorList>
            <person name="Gilroy R."/>
            <person name="Ravi A."/>
            <person name="Getino M."/>
            <person name="Pursley I."/>
            <person name="Horton D.L."/>
            <person name="Alikhan N.F."/>
            <person name="Baker D."/>
            <person name="Gharbi K."/>
            <person name="Hall N."/>
            <person name="Watson M."/>
            <person name="Adriaenssens E.M."/>
            <person name="Foster-Nyarko E."/>
            <person name="Jarju S."/>
            <person name="Secka A."/>
            <person name="Antonio M."/>
            <person name="Oren A."/>
            <person name="Chaudhuri R.R."/>
            <person name="La Ragione R."/>
            <person name="Hildebrand F."/>
            <person name="Pallen M.J."/>
        </authorList>
    </citation>
    <scope>NUCLEOTIDE SEQUENCE</scope>
    <source>
        <strain evidence="5">ChiBcec2-4451</strain>
    </source>
</reference>
<dbReference type="Pfam" id="PF02397">
    <property type="entry name" value="Bac_transf"/>
    <property type="match status" value="1"/>
</dbReference>